<gene>
    <name evidence="2" type="ORF">SAMN06265219_101175</name>
</gene>
<evidence type="ECO:0000259" key="1">
    <source>
        <dbReference type="SMART" id="SM00867"/>
    </source>
</evidence>
<feature type="domain" description="Lipid/polyisoprenoid-binding YceI-like" evidence="1">
    <location>
        <begin position="17"/>
        <end position="172"/>
    </location>
</feature>
<evidence type="ECO:0000313" key="2">
    <source>
        <dbReference type="EMBL" id="SMO34616.1"/>
    </source>
</evidence>
<dbReference type="AlphaFoldDB" id="A0A521AIH2"/>
<sequence length="176" mass="19724">MIPLLILVSHSMALGQAFMTDSGTAVFHSEVPLHTFSGSSDFLTGRIDLEDKTVDFYLDLHTLETGIDKRDRDMLETLEAEEFPFAEFFGKLTSNFDPENTSPQTVTVEGDFKIHGVTNETKITGTLQMTDNGLLVKAGWTLLLKDYDIEPPKLLFVKVDQQQDIEIEALLKPVED</sequence>
<dbReference type="SMART" id="SM00867">
    <property type="entry name" value="YceI"/>
    <property type="match status" value="1"/>
</dbReference>
<evidence type="ECO:0000313" key="3">
    <source>
        <dbReference type="Proteomes" id="UP000317557"/>
    </source>
</evidence>
<reference evidence="2 3" key="1">
    <citation type="submission" date="2017-05" db="EMBL/GenBank/DDBJ databases">
        <authorList>
            <person name="Varghese N."/>
            <person name="Submissions S."/>
        </authorList>
    </citation>
    <scope>NUCLEOTIDE SEQUENCE [LARGE SCALE GENOMIC DNA]</scope>
    <source>
        <strain evidence="2 3">DSM 21985</strain>
    </source>
</reference>
<dbReference type="Gene3D" id="2.40.128.110">
    <property type="entry name" value="Lipid/polyisoprenoid-binding, YceI-like"/>
    <property type="match status" value="1"/>
</dbReference>
<dbReference type="PANTHER" id="PTHR34406:SF1">
    <property type="entry name" value="PROTEIN YCEI"/>
    <property type="match status" value="1"/>
</dbReference>
<protein>
    <submittedName>
        <fullName evidence="2">YceI-like domain-containing protein</fullName>
    </submittedName>
</protein>
<dbReference type="SUPFAM" id="SSF101874">
    <property type="entry name" value="YceI-like"/>
    <property type="match status" value="1"/>
</dbReference>
<organism evidence="2 3">
    <name type="scientific">Gracilimonas mengyeensis</name>
    <dbReference type="NCBI Taxonomy" id="1302730"/>
    <lineage>
        <taxon>Bacteria</taxon>
        <taxon>Pseudomonadati</taxon>
        <taxon>Balneolota</taxon>
        <taxon>Balneolia</taxon>
        <taxon>Balneolales</taxon>
        <taxon>Balneolaceae</taxon>
        <taxon>Gracilimonas</taxon>
    </lineage>
</organism>
<dbReference type="InterPro" id="IPR036761">
    <property type="entry name" value="TTHA0802/YceI-like_sf"/>
</dbReference>
<dbReference type="EMBL" id="FXTP01000001">
    <property type="protein sequence ID" value="SMO34616.1"/>
    <property type="molecule type" value="Genomic_DNA"/>
</dbReference>
<proteinExistence type="predicted"/>
<dbReference type="InterPro" id="IPR007372">
    <property type="entry name" value="Lipid/polyisoprenoid-bd_YceI"/>
</dbReference>
<dbReference type="PANTHER" id="PTHR34406">
    <property type="entry name" value="PROTEIN YCEI"/>
    <property type="match status" value="1"/>
</dbReference>
<accession>A0A521AIH2</accession>
<name>A0A521AIH2_9BACT</name>
<keyword evidence="3" id="KW-1185">Reference proteome</keyword>
<dbReference type="Proteomes" id="UP000317557">
    <property type="component" value="Unassembled WGS sequence"/>
</dbReference>
<dbReference type="Pfam" id="PF04264">
    <property type="entry name" value="YceI"/>
    <property type="match status" value="1"/>
</dbReference>